<proteinExistence type="predicted"/>
<reference evidence="3 4" key="1">
    <citation type="journal article" date="2024" name="Commun. Biol.">
        <title>Comparative genomic analysis of thermophilic fungi reveals convergent evolutionary adaptations and gene losses.</title>
        <authorList>
            <person name="Steindorff A.S."/>
            <person name="Aguilar-Pontes M.V."/>
            <person name="Robinson A.J."/>
            <person name="Andreopoulos B."/>
            <person name="LaButti K."/>
            <person name="Kuo A."/>
            <person name="Mondo S."/>
            <person name="Riley R."/>
            <person name="Otillar R."/>
            <person name="Haridas S."/>
            <person name="Lipzen A."/>
            <person name="Grimwood J."/>
            <person name="Schmutz J."/>
            <person name="Clum A."/>
            <person name="Reid I.D."/>
            <person name="Moisan M.C."/>
            <person name="Butler G."/>
            <person name="Nguyen T.T.M."/>
            <person name="Dewar K."/>
            <person name="Conant G."/>
            <person name="Drula E."/>
            <person name="Henrissat B."/>
            <person name="Hansel C."/>
            <person name="Singer S."/>
            <person name="Hutchinson M.I."/>
            <person name="de Vries R.P."/>
            <person name="Natvig D.O."/>
            <person name="Powell A.J."/>
            <person name="Tsang A."/>
            <person name="Grigoriev I.V."/>
        </authorList>
    </citation>
    <scope>NUCLEOTIDE SEQUENCE [LARGE SCALE GENOMIC DNA]</scope>
    <source>
        <strain evidence="3 4">ATCC 24622</strain>
    </source>
</reference>
<dbReference type="Proteomes" id="UP001586593">
    <property type="component" value="Unassembled WGS sequence"/>
</dbReference>
<feature type="compositionally biased region" description="Basic and acidic residues" evidence="1">
    <location>
        <begin position="751"/>
        <end position="761"/>
    </location>
</feature>
<protein>
    <recommendedName>
        <fullName evidence="2">DEAD/DEAH-box helicase domain-containing protein</fullName>
    </recommendedName>
</protein>
<feature type="domain" description="DEAD/DEAH-box helicase" evidence="2">
    <location>
        <begin position="103"/>
        <end position="263"/>
    </location>
</feature>
<accession>A0ABR3WQW4</accession>
<organism evidence="3 4">
    <name type="scientific">Phialemonium thermophilum</name>
    <dbReference type="NCBI Taxonomy" id="223376"/>
    <lineage>
        <taxon>Eukaryota</taxon>
        <taxon>Fungi</taxon>
        <taxon>Dikarya</taxon>
        <taxon>Ascomycota</taxon>
        <taxon>Pezizomycotina</taxon>
        <taxon>Sordariomycetes</taxon>
        <taxon>Sordariomycetidae</taxon>
        <taxon>Cephalothecales</taxon>
        <taxon>Cephalothecaceae</taxon>
        <taxon>Phialemonium</taxon>
    </lineage>
</organism>
<dbReference type="EMBL" id="JAZHXJ010000281">
    <property type="protein sequence ID" value="KAL1865928.1"/>
    <property type="molecule type" value="Genomic_DNA"/>
</dbReference>
<dbReference type="InterPro" id="IPR036388">
    <property type="entry name" value="WH-like_DNA-bd_sf"/>
</dbReference>
<feature type="compositionally biased region" description="Polar residues" evidence="1">
    <location>
        <begin position="701"/>
        <end position="730"/>
    </location>
</feature>
<evidence type="ECO:0000259" key="2">
    <source>
        <dbReference type="Pfam" id="PF00270"/>
    </source>
</evidence>
<dbReference type="Gene3D" id="1.10.10.10">
    <property type="entry name" value="Winged helix-like DNA-binding domain superfamily/Winged helix DNA-binding domain"/>
    <property type="match status" value="1"/>
</dbReference>
<evidence type="ECO:0000313" key="3">
    <source>
        <dbReference type="EMBL" id="KAL1865928.1"/>
    </source>
</evidence>
<feature type="compositionally biased region" description="Polar residues" evidence="1">
    <location>
        <begin position="1"/>
        <end position="43"/>
    </location>
</feature>
<dbReference type="Gene3D" id="3.40.50.300">
    <property type="entry name" value="P-loop containing nucleotide triphosphate hydrolases"/>
    <property type="match status" value="2"/>
</dbReference>
<keyword evidence="4" id="KW-1185">Reference proteome</keyword>
<dbReference type="InterPro" id="IPR052247">
    <property type="entry name" value="Meiotic_Crossover_Helicase"/>
</dbReference>
<dbReference type="PANTHER" id="PTHR47835:SF3">
    <property type="entry name" value="HELICASE FOR MEIOSIS 1"/>
    <property type="match status" value="1"/>
</dbReference>
<dbReference type="InterPro" id="IPR011545">
    <property type="entry name" value="DEAD/DEAH_box_helicase_dom"/>
</dbReference>
<dbReference type="SUPFAM" id="SSF52540">
    <property type="entry name" value="P-loop containing nucleoside triphosphate hydrolases"/>
    <property type="match status" value="2"/>
</dbReference>
<dbReference type="InterPro" id="IPR027417">
    <property type="entry name" value="P-loop_NTPase"/>
</dbReference>
<feature type="region of interest" description="Disordered" evidence="1">
    <location>
        <begin position="574"/>
        <end position="613"/>
    </location>
</feature>
<comment type="caution">
    <text evidence="3">The sequence shown here is derived from an EMBL/GenBank/DDBJ whole genome shotgun (WGS) entry which is preliminary data.</text>
</comment>
<evidence type="ECO:0000256" key="1">
    <source>
        <dbReference type="SAM" id="MobiDB-lite"/>
    </source>
</evidence>
<feature type="region of interest" description="Disordered" evidence="1">
    <location>
        <begin position="1"/>
        <end position="48"/>
    </location>
</feature>
<feature type="compositionally biased region" description="Low complexity" evidence="1">
    <location>
        <begin position="576"/>
        <end position="597"/>
    </location>
</feature>
<dbReference type="PANTHER" id="PTHR47835">
    <property type="entry name" value="HFM1, ATP DEPENDENT DNA HELICASE HOMOLOG"/>
    <property type="match status" value="1"/>
</dbReference>
<sequence>MQQAQSSVPNNTSSMGSYQGSHDPTGLSTSNGTGTINPAQLTNGAPYPNGYGYTQGQSTFVPPVPELPVGDASVFMTQEGLIPISSTPIASPEQVFPFREFNKLQSSSFSPLLNTDDNFVASAPEGYGKGVLLDLAICRLMATGPMWGTKVLYLSYSAAKCRRKVKEWRTKFSWCGLCCGVAPGSTHHAWQSNTPFIAAGTLKMWEAATGEWDRHSGFPEGIRLVMIDDAHVLREESGALLEQIVSRLKKHGSPARMVALCSALHNPCAIADWLGRRPSTPAVPARLLSIAAKDRPVSLPPRVEKIGAHRGPEPANKAMAKVFSKRRNRPPMLVFCPTAASCVGTASALQTYYADSGSHSKPWMAPSTPIGVSDEALAGAVFCGVGFWYPGLGHADGQSVLAHFCKGNLSVVCCTPELSEAPIRAQTVFVKTPEAEGLTDDATYSSLQLVEMLSCAKGSPGGPKAAAIVFAPAGDVSKRYEKRILGQEVLESSLHCRLPEYLYREIEARNVVDLQTALQWLGRTYLRVRIGRRKDYYIDGATKGSSTPTSAMKKLCEAAIESLLSDGRITRDGANLLLPSSGPQGSSSQEGPPGLLPQSAALPPQNGFTPLENPLPNYSCLGLHDDSSSSFVQNGQNLSQASQILPTNGYTTMQNGVSVAQNGYCHPGSDPPPSQNDLLSSMFYFNQSAGPLTGSYGGEQPGTNLGSSEQLETSPGSDQQLETTFSSNRQGADALGGFPGPSNGKKRKRSGSREGLDSGDD</sequence>
<feature type="region of interest" description="Disordered" evidence="1">
    <location>
        <begin position="690"/>
        <end position="761"/>
    </location>
</feature>
<dbReference type="Pfam" id="PF00270">
    <property type="entry name" value="DEAD"/>
    <property type="match status" value="1"/>
</dbReference>
<name>A0ABR3WQW4_9PEZI</name>
<gene>
    <name evidence="3" type="ORF">VTK73DRAFT_5012</name>
</gene>
<evidence type="ECO:0000313" key="4">
    <source>
        <dbReference type="Proteomes" id="UP001586593"/>
    </source>
</evidence>